<dbReference type="InterPro" id="IPR002110">
    <property type="entry name" value="Ankyrin_rpt"/>
</dbReference>
<dbReference type="InterPro" id="IPR036770">
    <property type="entry name" value="Ankyrin_rpt-contain_sf"/>
</dbReference>
<dbReference type="GO" id="GO:0085020">
    <property type="term" value="P:protein K6-linked ubiquitination"/>
    <property type="evidence" value="ECO:0007669"/>
    <property type="project" value="TreeGrafter"/>
</dbReference>
<name>A0A6A5X220_9PLEO</name>
<dbReference type="PROSITE" id="PS50088">
    <property type="entry name" value="ANK_REPEAT"/>
    <property type="match status" value="2"/>
</dbReference>
<dbReference type="PANTHER" id="PTHR24171">
    <property type="entry name" value="ANKYRIN REPEAT DOMAIN-CONTAINING PROTEIN 39-RELATED"/>
    <property type="match status" value="1"/>
</dbReference>
<sequence>VRDSILRTPLMWAAFCGKLDTLEFFCQYTENYSNEKDQYRGTPVGLAACGGHVEIVQRLLKKGFCADYRDYRGRSPLWYAAHGGHVEIMKLLDQNAFFSTDGKDNNGITPLAEACRQGHVRVVQYLLKLNTFNLCGQPISKRVNVRSRDDDGKTPIVHAVESGSLDCVRAL</sequence>
<dbReference type="EMBL" id="ML977566">
    <property type="protein sequence ID" value="KAF2004756.1"/>
    <property type="molecule type" value="Genomic_DNA"/>
</dbReference>
<dbReference type="Pfam" id="PF12796">
    <property type="entry name" value="Ank_2"/>
    <property type="match status" value="2"/>
</dbReference>
<dbReference type="SUPFAM" id="SSF48403">
    <property type="entry name" value="Ankyrin repeat"/>
    <property type="match status" value="1"/>
</dbReference>
<dbReference type="Gene3D" id="1.25.40.20">
    <property type="entry name" value="Ankyrin repeat-containing domain"/>
    <property type="match status" value="2"/>
</dbReference>
<evidence type="ECO:0000313" key="4">
    <source>
        <dbReference type="EMBL" id="KAF2004756.1"/>
    </source>
</evidence>
<evidence type="ECO:0000256" key="1">
    <source>
        <dbReference type="ARBA" id="ARBA00022737"/>
    </source>
</evidence>
<feature type="non-terminal residue" evidence="4">
    <location>
        <position position="171"/>
    </location>
</feature>
<dbReference type="Proteomes" id="UP000799779">
    <property type="component" value="Unassembled WGS sequence"/>
</dbReference>
<dbReference type="OrthoDB" id="341259at2759"/>
<proteinExistence type="predicted"/>
<evidence type="ECO:0000256" key="3">
    <source>
        <dbReference type="PROSITE-ProRule" id="PRU00023"/>
    </source>
</evidence>
<dbReference type="PROSITE" id="PS50297">
    <property type="entry name" value="ANK_REP_REGION"/>
    <property type="match status" value="1"/>
</dbReference>
<dbReference type="PANTHER" id="PTHR24171:SF8">
    <property type="entry name" value="BRCA1-ASSOCIATED RING DOMAIN PROTEIN 1"/>
    <property type="match status" value="1"/>
</dbReference>
<keyword evidence="5" id="KW-1185">Reference proteome</keyword>
<keyword evidence="2 3" id="KW-0040">ANK repeat</keyword>
<keyword evidence="1" id="KW-0677">Repeat</keyword>
<dbReference type="AlphaFoldDB" id="A0A6A5X220"/>
<dbReference type="GO" id="GO:0004842">
    <property type="term" value="F:ubiquitin-protein transferase activity"/>
    <property type="evidence" value="ECO:0007669"/>
    <property type="project" value="TreeGrafter"/>
</dbReference>
<reference evidence="4" key="1">
    <citation type="journal article" date="2020" name="Stud. Mycol.">
        <title>101 Dothideomycetes genomes: a test case for predicting lifestyles and emergence of pathogens.</title>
        <authorList>
            <person name="Haridas S."/>
            <person name="Albert R."/>
            <person name="Binder M."/>
            <person name="Bloem J."/>
            <person name="Labutti K."/>
            <person name="Salamov A."/>
            <person name="Andreopoulos B."/>
            <person name="Baker S."/>
            <person name="Barry K."/>
            <person name="Bills G."/>
            <person name="Bluhm B."/>
            <person name="Cannon C."/>
            <person name="Castanera R."/>
            <person name="Culley D."/>
            <person name="Daum C."/>
            <person name="Ezra D."/>
            <person name="Gonzalez J."/>
            <person name="Henrissat B."/>
            <person name="Kuo A."/>
            <person name="Liang C."/>
            <person name="Lipzen A."/>
            <person name="Lutzoni F."/>
            <person name="Magnuson J."/>
            <person name="Mondo S."/>
            <person name="Nolan M."/>
            <person name="Ohm R."/>
            <person name="Pangilinan J."/>
            <person name="Park H.-J."/>
            <person name="Ramirez L."/>
            <person name="Alfaro M."/>
            <person name="Sun H."/>
            <person name="Tritt A."/>
            <person name="Yoshinaga Y."/>
            <person name="Zwiers L.-H."/>
            <person name="Turgeon B."/>
            <person name="Goodwin S."/>
            <person name="Spatafora J."/>
            <person name="Crous P."/>
            <person name="Grigoriev I."/>
        </authorList>
    </citation>
    <scope>NUCLEOTIDE SEQUENCE</scope>
    <source>
        <strain evidence="4">CBS 123094</strain>
    </source>
</reference>
<feature type="repeat" description="ANK" evidence="3">
    <location>
        <begin position="106"/>
        <end position="128"/>
    </location>
</feature>
<protein>
    <submittedName>
        <fullName evidence="4">Ankyrin</fullName>
    </submittedName>
</protein>
<evidence type="ECO:0000256" key="2">
    <source>
        <dbReference type="ARBA" id="ARBA00023043"/>
    </source>
</evidence>
<feature type="repeat" description="ANK" evidence="3">
    <location>
        <begin position="39"/>
        <end position="71"/>
    </location>
</feature>
<evidence type="ECO:0000313" key="5">
    <source>
        <dbReference type="Proteomes" id="UP000799779"/>
    </source>
</evidence>
<dbReference type="SMART" id="SM00248">
    <property type="entry name" value="ANK"/>
    <property type="match status" value="4"/>
</dbReference>
<feature type="non-terminal residue" evidence="4">
    <location>
        <position position="1"/>
    </location>
</feature>
<accession>A0A6A5X220</accession>
<gene>
    <name evidence="4" type="ORF">P154DRAFT_417186</name>
</gene>
<organism evidence="4 5">
    <name type="scientific">Amniculicola lignicola CBS 123094</name>
    <dbReference type="NCBI Taxonomy" id="1392246"/>
    <lineage>
        <taxon>Eukaryota</taxon>
        <taxon>Fungi</taxon>
        <taxon>Dikarya</taxon>
        <taxon>Ascomycota</taxon>
        <taxon>Pezizomycotina</taxon>
        <taxon>Dothideomycetes</taxon>
        <taxon>Pleosporomycetidae</taxon>
        <taxon>Pleosporales</taxon>
        <taxon>Amniculicolaceae</taxon>
        <taxon>Amniculicola</taxon>
    </lineage>
</organism>